<sequence>MSKQEHHKLSIDTDRLWNKRTSDFLLEIRPFIGYALQSAALLIVLLILAGAYFYTRFLSEAPPDFPFRELAALVLLPFLALSPIRTYLKEADLIYMVPMETEMSAYMQKATARAFRIQTLALLAVWTAVWPMYALSAGGDGKSFVVILLVLAALKKVMLFSRWQELKRTERLQTLSWSALRWLVAGGLAYLILRLPLWTGTLIVTASLLLIFGTLRWLDKPSLHWPRLIDTEKKHRAFIFRLLNQFIDVSEVQSRPRPKPAPMKLLRLLGGFRFASQDTYRYMYTLVWLRSELFGITIRLSLLGAVLISFARDEWMTGFLFVLFAGLLALQLKELPKMHRHSDWSFIYPLPADLRARSARSIRFRIHTACMAVLAVPALCTMPEPLYAPGLFLIGWGVPYLYGIMRRES</sequence>
<organism evidence="1 2">
    <name type="scientific">Paenibacillus naphthalenovorans</name>
    <dbReference type="NCBI Taxonomy" id="162209"/>
    <lineage>
        <taxon>Bacteria</taxon>
        <taxon>Bacillati</taxon>
        <taxon>Bacillota</taxon>
        <taxon>Bacilli</taxon>
        <taxon>Bacillales</taxon>
        <taxon>Paenibacillaceae</taxon>
        <taxon>Paenibacillus</taxon>
    </lineage>
</organism>
<evidence type="ECO:0000313" key="1">
    <source>
        <dbReference type="EMBL" id="ALS23579.1"/>
    </source>
</evidence>
<dbReference type="PATRIC" id="fig|162209.4.peg.3438"/>
<dbReference type="RefSeq" id="WP_062409483.1">
    <property type="nucleotide sequence ID" value="NZ_CP013652.1"/>
</dbReference>
<reference evidence="1 2" key="2">
    <citation type="journal article" date="2016" name="Genome Announc.">
        <title>Complete Genome Sequences of Two Interactive Moderate Thermophiles, Paenibacillus napthalenovorans 32O-Y and Paenibacillus sp. 32O-W.</title>
        <authorList>
            <person name="Butler R.R.III."/>
            <person name="Wang J."/>
            <person name="Stark B.C."/>
            <person name="Pombert J.F."/>
        </authorList>
    </citation>
    <scope>NUCLEOTIDE SEQUENCE [LARGE SCALE GENOMIC DNA]</scope>
    <source>
        <strain evidence="1 2">32O-Y</strain>
    </source>
</reference>
<dbReference type="EMBL" id="CP013652">
    <property type="protein sequence ID" value="ALS23579.1"/>
    <property type="molecule type" value="Genomic_DNA"/>
</dbReference>
<proteinExistence type="predicted"/>
<dbReference type="OrthoDB" id="2447941at2"/>
<dbReference type="AlphaFoldDB" id="A0A0U2IMX5"/>
<dbReference type="PIRSF" id="PIRSF037259">
    <property type="entry name" value="EcsB_ABC"/>
    <property type="match status" value="1"/>
</dbReference>
<accession>A0A0U2IMX5</accession>
<dbReference type="GO" id="GO:0016020">
    <property type="term" value="C:membrane"/>
    <property type="evidence" value="ECO:0007669"/>
    <property type="project" value="InterPro"/>
</dbReference>
<dbReference type="Proteomes" id="UP000061660">
    <property type="component" value="Chromosome"/>
</dbReference>
<reference evidence="2" key="1">
    <citation type="submission" date="2015-12" db="EMBL/GenBank/DDBJ databases">
        <title>Complete genome sequences of two moderately thermophilic Paenibacillus species.</title>
        <authorList>
            <person name="Butler R.III."/>
            <person name="Wang J."/>
            <person name="Stark B.C."/>
            <person name="Pombert J.-F."/>
        </authorList>
    </citation>
    <scope>NUCLEOTIDE SEQUENCE [LARGE SCALE GENOMIC DNA]</scope>
    <source>
        <strain evidence="2">32O-Y</strain>
    </source>
</reference>
<evidence type="ECO:0000313" key="2">
    <source>
        <dbReference type="Proteomes" id="UP000061660"/>
    </source>
</evidence>
<keyword evidence="2" id="KW-1185">Reference proteome</keyword>
<protein>
    <submittedName>
        <fullName evidence="1">ABC transporter EcsB</fullName>
    </submittedName>
</protein>
<dbReference type="InterPro" id="IPR010288">
    <property type="entry name" value="EcsB_ABC"/>
</dbReference>
<gene>
    <name evidence="1" type="ORF">IJ22_32180</name>
</gene>
<name>A0A0U2IMX5_9BACL</name>
<dbReference type="STRING" id="162209.IJ22_32180"/>
<dbReference type="Pfam" id="PF05975">
    <property type="entry name" value="EcsB"/>
    <property type="match status" value="1"/>
</dbReference>
<dbReference type="KEGG" id="pnp:IJ22_32180"/>